<evidence type="ECO:0000313" key="2">
    <source>
        <dbReference type="EMBL" id="RHD10630.1"/>
    </source>
</evidence>
<dbReference type="RefSeq" id="WP_118148209.1">
    <property type="nucleotide sequence ID" value="NZ_QRNK01000075.1"/>
</dbReference>
<dbReference type="Gene3D" id="3.10.420.10">
    <property type="entry name" value="SecB-like"/>
    <property type="match status" value="1"/>
</dbReference>
<organism evidence="3 5">
    <name type="scientific">Lachnospira eligens</name>
    <dbReference type="NCBI Taxonomy" id="39485"/>
    <lineage>
        <taxon>Bacteria</taxon>
        <taxon>Bacillati</taxon>
        <taxon>Bacillota</taxon>
        <taxon>Clostridia</taxon>
        <taxon>Lachnospirales</taxon>
        <taxon>Lachnospiraceae</taxon>
        <taxon>Lachnospira</taxon>
    </lineage>
</organism>
<dbReference type="Proteomes" id="UP000285844">
    <property type="component" value="Unassembled WGS sequence"/>
</dbReference>
<name>A0A415PN35_9FIRM</name>
<dbReference type="EMBL" id="QROY01000003">
    <property type="protein sequence ID" value="RHL70414.1"/>
    <property type="molecule type" value="Genomic_DNA"/>
</dbReference>
<dbReference type="EMBL" id="QSIS01000002">
    <property type="protein sequence ID" value="RHD10630.1"/>
    <property type="molecule type" value="Genomic_DNA"/>
</dbReference>
<evidence type="ECO:0000313" key="1">
    <source>
        <dbReference type="EMBL" id="RHC11322.1"/>
    </source>
</evidence>
<dbReference type="Proteomes" id="UP000284794">
    <property type="component" value="Unassembled WGS sequence"/>
</dbReference>
<comment type="caution">
    <text evidence="3">The sequence shown here is derived from an EMBL/GenBank/DDBJ whole genome shotgun (WGS) entry which is preliminary data.</text>
</comment>
<evidence type="ECO:0000313" key="3">
    <source>
        <dbReference type="EMBL" id="RHL70414.1"/>
    </source>
</evidence>
<dbReference type="InterPro" id="IPR035958">
    <property type="entry name" value="SecB-like_sf"/>
</dbReference>
<dbReference type="EMBL" id="QSHM01000025">
    <property type="protein sequence ID" value="RHC11322.1"/>
    <property type="molecule type" value="Genomic_DNA"/>
</dbReference>
<accession>A0A415PN35</accession>
<dbReference type="AlphaFoldDB" id="A0A415PN35"/>
<evidence type="ECO:0000313" key="5">
    <source>
        <dbReference type="Proteomes" id="UP000285201"/>
    </source>
</evidence>
<dbReference type="SUPFAM" id="SSF54611">
    <property type="entry name" value="SecB-like"/>
    <property type="match status" value="1"/>
</dbReference>
<gene>
    <name evidence="3" type="ORF">DW007_05425</name>
    <name evidence="2" type="ORF">DW811_02975</name>
    <name evidence="1" type="ORF">DW858_14050</name>
</gene>
<proteinExistence type="predicted"/>
<protein>
    <submittedName>
        <fullName evidence="3">Uncharacterized protein</fullName>
    </submittedName>
</protein>
<reference evidence="4 5" key="1">
    <citation type="submission" date="2018-08" db="EMBL/GenBank/DDBJ databases">
        <title>A genome reference for cultivated species of the human gut microbiota.</title>
        <authorList>
            <person name="Zou Y."/>
            <person name="Xue W."/>
            <person name="Luo G."/>
        </authorList>
    </citation>
    <scope>NUCLEOTIDE SEQUENCE [LARGE SCALE GENOMIC DNA]</scope>
    <source>
        <strain evidence="3 5">AF36-7BH</strain>
        <strain evidence="2 4">AM32-2AC</strain>
        <strain evidence="1 6">AM37-3BH</strain>
    </source>
</reference>
<sequence length="83" mass="9661">MFREIKLEDFPEEISDYSTEKNDDIPFYIKAIEGANFRWNDELDDNMIDRLLNQNAPSLLLSYLRPIVAQVTSASKYGTLSRN</sequence>
<evidence type="ECO:0000313" key="6">
    <source>
        <dbReference type="Proteomes" id="UP000285844"/>
    </source>
</evidence>
<evidence type="ECO:0000313" key="4">
    <source>
        <dbReference type="Proteomes" id="UP000284794"/>
    </source>
</evidence>
<dbReference type="Proteomes" id="UP000285201">
    <property type="component" value="Unassembled WGS sequence"/>
</dbReference>